<dbReference type="InterPro" id="IPR038765">
    <property type="entry name" value="Papain-like_cys_pep_sf"/>
</dbReference>
<gene>
    <name evidence="1" type="ORF">CI109_100855</name>
</gene>
<accession>A0AAJ8LEN5</accession>
<keyword evidence="2" id="KW-1185">Reference proteome</keyword>
<name>A0AAJ8LEN5_9TREE</name>
<dbReference type="EMBL" id="CP144052">
    <property type="protein sequence ID" value="WWD16429.1"/>
    <property type="molecule type" value="Genomic_DNA"/>
</dbReference>
<protein>
    <submittedName>
        <fullName evidence="1">Uncharacterized protein</fullName>
    </submittedName>
</protein>
<dbReference type="GeneID" id="43591398"/>
<dbReference type="KEGG" id="ksn:43591398"/>
<sequence length="176" mass="19015">MKVLTGEKDYRTFAYSDVSNLPFKDIDQHWWPALLYKAAEQMGGTTGFANTDVWGDGAVNALWALTGQIAVRTPSITSAVQQKRPIIITTTADGVKFGDQTLSGNHNYAVLNMTVNTSEENQSIFQLGDPCGIDVWWAYADFMDGVDSISFLLTPLNSTGMGGSLAAGTVLVEPDV</sequence>
<dbReference type="SUPFAM" id="SSF54001">
    <property type="entry name" value="Cysteine proteinases"/>
    <property type="match status" value="1"/>
</dbReference>
<reference evidence="1" key="1">
    <citation type="submission" date="2017-08" db="EMBL/GenBank/DDBJ databases">
        <authorList>
            <person name="Cuomo C."/>
            <person name="Billmyre B."/>
            <person name="Heitman J."/>
        </authorList>
    </citation>
    <scope>NUCLEOTIDE SEQUENCE</scope>
    <source>
        <strain evidence="1">CBS 12478</strain>
    </source>
</reference>
<organism evidence="1 2">
    <name type="scientific">Kwoniella shandongensis</name>
    <dbReference type="NCBI Taxonomy" id="1734106"/>
    <lineage>
        <taxon>Eukaryota</taxon>
        <taxon>Fungi</taxon>
        <taxon>Dikarya</taxon>
        <taxon>Basidiomycota</taxon>
        <taxon>Agaricomycotina</taxon>
        <taxon>Tremellomycetes</taxon>
        <taxon>Tremellales</taxon>
        <taxon>Cryptococcaceae</taxon>
        <taxon>Kwoniella</taxon>
    </lineage>
</organism>
<reference evidence="1" key="2">
    <citation type="submission" date="2024-01" db="EMBL/GenBank/DDBJ databases">
        <title>Comparative genomics of Cryptococcus and Kwoniella reveals pathogenesis evolution and contrasting modes of karyotype evolution via chromosome fusion or intercentromeric recombination.</title>
        <authorList>
            <person name="Coelho M.A."/>
            <person name="David-Palma M."/>
            <person name="Shea T."/>
            <person name="Bowers K."/>
            <person name="McGinley-Smith S."/>
            <person name="Mohammad A.W."/>
            <person name="Gnirke A."/>
            <person name="Yurkov A.M."/>
            <person name="Nowrousian M."/>
            <person name="Sun S."/>
            <person name="Cuomo C.A."/>
            <person name="Heitman J."/>
        </authorList>
    </citation>
    <scope>NUCLEOTIDE SEQUENCE</scope>
    <source>
        <strain evidence="1">CBS 12478</strain>
    </source>
</reference>
<dbReference type="Proteomes" id="UP000322225">
    <property type="component" value="Chromosome 2"/>
</dbReference>
<proteinExistence type="predicted"/>
<dbReference type="AlphaFoldDB" id="A0AAJ8LEN5"/>
<evidence type="ECO:0000313" key="2">
    <source>
        <dbReference type="Proteomes" id="UP000322225"/>
    </source>
</evidence>
<dbReference type="RefSeq" id="XP_031858462.2">
    <property type="nucleotide sequence ID" value="XM_032007230.2"/>
</dbReference>
<evidence type="ECO:0000313" key="1">
    <source>
        <dbReference type="EMBL" id="WWD16429.1"/>
    </source>
</evidence>